<feature type="domain" description="N-acetyltransferase" evidence="3">
    <location>
        <begin position="3"/>
        <end position="151"/>
    </location>
</feature>
<keyword evidence="2 4" id="KW-0012">Acyltransferase</keyword>
<keyword evidence="1 4" id="KW-0808">Transferase</keyword>
<dbReference type="InterPro" id="IPR016181">
    <property type="entry name" value="Acyl_CoA_acyltransferase"/>
</dbReference>
<dbReference type="EMBL" id="UGLJ01000002">
    <property type="protein sequence ID" value="STT96448.1"/>
    <property type="molecule type" value="Genomic_DNA"/>
</dbReference>
<evidence type="ECO:0000313" key="4">
    <source>
        <dbReference type="EMBL" id="STT96448.1"/>
    </source>
</evidence>
<sequence>MPPLLIAATTPDAPGFAALRIESLEQHFNMLRRLAENWQSGKNRFNAPGETLLGAFVNHQLVGVCGINSDPFSPQPRAGRIRHLYISERYRRRGIGQQLLVSVITHSSAWFDFLNTHAPAQAWPFYERLGFRPVYDEPRVTHRLFCSLYPPAGRQRGRVLHSGDLHC</sequence>
<dbReference type="Proteomes" id="UP000254103">
    <property type="component" value="Unassembled WGS sequence"/>
</dbReference>
<dbReference type="GO" id="GO:0016747">
    <property type="term" value="F:acyltransferase activity, transferring groups other than amino-acyl groups"/>
    <property type="evidence" value="ECO:0007669"/>
    <property type="project" value="InterPro"/>
</dbReference>
<organism evidence="4 5">
    <name type="scientific">Klebsiella pneumoniae</name>
    <dbReference type="NCBI Taxonomy" id="573"/>
    <lineage>
        <taxon>Bacteria</taxon>
        <taxon>Pseudomonadati</taxon>
        <taxon>Pseudomonadota</taxon>
        <taxon>Gammaproteobacteria</taxon>
        <taxon>Enterobacterales</taxon>
        <taxon>Enterobacteriaceae</taxon>
        <taxon>Klebsiella/Raoultella group</taxon>
        <taxon>Klebsiella</taxon>
        <taxon>Klebsiella pneumoniae complex</taxon>
    </lineage>
</organism>
<proteinExistence type="predicted"/>
<evidence type="ECO:0000313" key="5">
    <source>
        <dbReference type="Proteomes" id="UP000254103"/>
    </source>
</evidence>
<dbReference type="SUPFAM" id="SSF55729">
    <property type="entry name" value="Acyl-CoA N-acyltransferases (Nat)"/>
    <property type="match status" value="1"/>
</dbReference>
<dbReference type="PANTHER" id="PTHR43877">
    <property type="entry name" value="AMINOALKYLPHOSPHONATE N-ACETYLTRANSFERASE-RELATED-RELATED"/>
    <property type="match status" value="1"/>
</dbReference>
<evidence type="ECO:0000256" key="2">
    <source>
        <dbReference type="ARBA" id="ARBA00023315"/>
    </source>
</evidence>
<dbReference type="PROSITE" id="PS51186">
    <property type="entry name" value="GNAT"/>
    <property type="match status" value="1"/>
</dbReference>
<reference evidence="4 5" key="1">
    <citation type="submission" date="2018-06" db="EMBL/GenBank/DDBJ databases">
        <authorList>
            <consortium name="Pathogen Informatics"/>
            <person name="Doyle S."/>
        </authorList>
    </citation>
    <scope>NUCLEOTIDE SEQUENCE [LARGE SCALE GENOMIC DNA]</scope>
    <source>
        <strain evidence="4 5">NCTC5052</strain>
    </source>
</reference>
<gene>
    <name evidence="4" type="ORF">NCTC5052_04998</name>
</gene>
<dbReference type="Gene3D" id="3.40.630.30">
    <property type="match status" value="1"/>
</dbReference>
<dbReference type="Pfam" id="PF13673">
    <property type="entry name" value="Acetyltransf_10"/>
    <property type="match status" value="1"/>
</dbReference>
<name>A0A377Y6F0_KLEPN</name>
<dbReference type="CDD" id="cd04301">
    <property type="entry name" value="NAT_SF"/>
    <property type="match status" value="1"/>
</dbReference>
<protein>
    <submittedName>
        <fullName evidence="4">Putative acyltransferase</fullName>
    </submittedName>
</protein>
<dbReference type="InterPro" id="IPR000182">
    <property type="entry name" value="GNAT_dom"/>
</dbReference>
<dbReference type="AlphaFoldDB" id="A0A377Y6F0"/>
<accession>A0A377Y6F0</accession>
<evidence type="ECO:0000259" key="3">
    <source>
        <dbReference type="PROSITE" id="PS51186"/>
    </source>
</evidence>
<evidence type="ECO:0000256" key="1">
    <source>
        <dbReference type="ARBA" id="ARBA00022679"/>
    </source>
</evidence>
<dbReference type="InterPro" id="IPR050832">
    <property type="entry name" value="Bact_Acetyltransf"/>
</dbReference>